<dbReference type="Proteomes" id="UP001272325">
    <property type="component" value="Unassembled WGS sequence"/>
</dbReference>
<dbReference type="Pfam" id="PF03412">
    <property type="entry name" value="Peptidase_C39"/>
    <property type="match status" value="1"/>
</dbReference>
<dbReference type="InterPro" id="IPR011527">
    <property type="entry name" value="ABC1_TM_dom"/>
</dbReference>
<dbReference type="InterPro" id="IPR003439">
    <property type="entry name" value="ABC_transporter-like_ATP-bd"/>
</dbReference>
<proteinExistence type="predicted"/>
<dbReference type="InterPro" id="IPR017871">
    <property type="entry name" value="ABC_transporter-like_CS"/>
</dbReference>
<dbReference type="InterPro" id="IPR033838">
    <property type="entry name" value="CvaB_peptidase"/>
</dbReference>
<evidence type="ECO:0000256" key="1">
    <source>
        <dbReference type="ARBA" id="ARBA00004651"/>
    </source>
</evidence>
<dbReference type="PROSITE" id="PS50893">
    <property type="entry name" value="ABC_TRANSPORTER_2"/>
    <property type="match status" value="1"/>
</dbReference>
<dbReference type="Gene3D" id="3.90.70.10">
    <property type="entry name" value="Cysteine proteinases"/>
    <property type="match status" value="1"/>
</dbReference>
<dbReference type="SUPFAM" id="SSF90123">
    <property type="entry name" value="ABC transporter transmembrane region"/>
    <property type="match status" value="1"/>
</dbReference>
<feature type="domain" description="ABC transmembrane type-1" evidence="10">
    <location>
        <begin position="182"/>
        <end position="461"/>
    </location>
</feature>
<evidence type="ECO:0000313" key="12">
    <source>
        <dbReference type="EMBL" id="MDW6016553.1"/>
    </source>
</evidence>
<dbReference type="PROSITE" id="PS50929">
    <property type="entry name" value="ABC_TM1F"/>
    <property type="match status" value="1"/>
</dbReference>
<dbReference type="InterPro" id="IPR027417">
    <property type="entry name" value="P-loop_NTPase"/>
</dbReference>
<accession>A0ABU4IE26</accession>
<keyword evidence="3" id="KW-0547">Nucleotide-binding</keyword>
<dbReference type="Gene3D" id="3.40.50.300">
    <property type="entry name" value="P-loop containing nucleotide triphosphate hydrolases"/>
    <property type="match status" value="1"/>
</dbReference>
<dbReference type="PROSITE" id="PS50990">
    <property type="entry name" value="PEPTIDASE_C39"/>
    <property type="match status" value="1"/>
</dbReference>
<reference evidence="12 13" key="1">
    <citation type="submission" date="2023-11" db="EMBL/GenBank/DDBJ databases">
        <title>Plant-associative lifestyle of Vibrio porteresiae and its evolutionary dynamics.</title>
        <authorList>
            <person name="Rameshkumar N."/>
            <person name="Kirti K."/>
        </authorList>
    </citation>
    <scope>NUCLEOTIDE SEQUENCE [LARGE SCALE GENOMIC DNA]</scope>
    <source>
        <strain evidence="12 13">MSSRF60</strain>
    </source>
</reference>
<dbReference type="Gene3D" id="1.20.1560.10">
    <property type="entry name" value="ABC transporter type 1, transmembrane domain"/>
    <property type="match status" value="1"/>
</dbReference>
<evidence type="ECO:0000259" key="10">
    <source>
        <dbReference type="PROSITE" id="PS50929"/>
    </source>
</evidence>
<feature type="domain" description="Peptidase C39" evidence="11">
    <location>
        <begin position="29"/>
        <end position="148"/>
    </location>
</feature>
<dbReference type="RefSeq" id="WP_171137565.1">
    <property type="nucleotide sequence ID" value="NZ_AP024893.1"/>
</dbReference>
<feature type="domain" description="ABC transporter" evidence="9">
    <location>
        <begin position="494"/>
        <end position="725"/>
    </location>
</feature>
<keyword evidence="7 8" id="KW-0472">Membrane</keyword>
<dbReference type="PANTHER" id="PTHR43394">
    <property type="entry name" value="ATP-DEPENDENT PERMEASE MDL1, MITOCHONDRIAL"/>
    <property type="match status" value="1"/>
</dbReference>
<evidence type="ECO:0000256" key="3">
    <source>
        <dbReference type="ARBA" id="ARBA00022741"/>
    </source>
</evidence>
<dbReference type="InterPro" id="IPR036640">
    <property type="entry name" value="ABC1_TM_sf"/>
</dbReference>
<comment type="caution">
    <text evidence="12">The sequence shown here is derived from an EMBL/GenBank/DDBJ whole genome shotgun (WGS) entry which is preliminary data.</text>
</comment>
<dbReference type="Pfam" id="PF00005">
    <property type="entry name" value="ABC_tran"/>
    <property type="match status" value="1"/>
</dbReference>
<gene>
    <name evidence="12" type="ORF">SBW85_02060</name>
</gene>
<keyword evidence="6 8" id="KW-1133">Transmembrane helix</keyword>
<dbReference type="InterPro" id="IPR005074">
    <property type="entry name" value="Peptidase_C39"/>
</dbReference>
<sequence>MDTTKSGNAVNPLDLLTFSGAKRVPLILQSEASECGLACLAMVSSFYGQKVNLSSLRKHVVVDSQGMNLKQLMSVAGVINLSSRALQCDLEEIKLLKLPCILHWNLDHFVVLTGVSKKWLSINDPGRGIRKISLQEFSECFTGIALELTPASKFKKQDTRVAMKISQLWSKMTGLKSSLISLFFVSIVIQASQLISPYYLQWVIDNVLLSNDKPLLQVMALGFGLLALIQVVVKCVRSWLIIRLNCAINIQMGANLFHHLVRLPLDYFEKRHIGDVVSRFGSLNTIREFLTQGIIESLIDGLMAIVVLIMMYVYSPSLTFLVIGFVFVSFVIQMAFYYPNRRVTEESIVAGAKEDSIFLETIRGIQTIKLFSHETARQNTWLNRYAEVINTDIRLGKLSIAEESLENSLNSLELILVIYFGALIVMEEQLSVGMLIAFLAYRSQFTSSIFSLIDKLITFKLIGLHLDRLSDITFEETENDNGSVILPHSVQGHIKVSNLWFRYSDNTDWILKDISFEIAPGESAAIVGPSGCGKTTLLKLILGLLKPNSGSIYIDNVNINEVSVTSYRGVLGSVMQNDSLLSGTLTENITMFDVDNFQEEKMVRCCKTACIWDEINQLPMGFHTQVGDMGSSFSGGQLQRIFLARALYKEPKILCLDESTSHLDSDNEKTINVNINQLKITKVVIAHRKETIRSANRIINITPDSMAQCEEYFNQPTNSAYLEYAK</sequence>
<keyword evidence="2 8" id="KW-0812">Transmembrane</keyword>
<comment type="subcellular location">
    <subcellularLocation>
        <location evidence="1">Cell membrane</location>
        <topology evidence="1">Multi-pass membrane protein</topology>
    </subcellularLocation>
</comment>
<evidence type="ECO:0000313" key="13">
    <source>
        <dbReference type="Proteomes" id="UP001272325"/>
    </source>
</evidence>
<feature type="transmembrane region" description="Helical" evidence="8">
    <location>
        <begin position="173"/>
        <end position="195"/>
    </location>
</feature>
<organism evidence="12 13">
    <name type="scientific">Vibrio plantisponsor</name>
    <dbReference type="NCBI Taxonomy" id="664643"/>
    <lineage>
        <taxon>Bacteria</taxon>
        <taxon>Pseudomonadati</taxon>
        <taxon>Pseudomonadota</taxon>
        <taxon>Gammaproteobacteria</taxon>
        <taxon>Vibrionales</taxon>
        <taxon>Vibrionaceae</taxon>
        <taxon>Vibrio</taxon>
    </lineage>
</organism>
<feature type="transmembrane region" description="Helical" evidence="8">
    <location>
        <begin position="320"/>
        <end position="338"/>
    </location>
</feature>
<dbReference type="CDD" id="cd02419">
    <property type="entry name" value="Peptidase_C39C"/>
    <property type="match status" value="1"/>
</dbReference>
<evidence type="ECO:0000256" key="2">
    <source>
        <dbReference type="ARBA" id="ARBA00022692"/>
    </source>
</evidence>
<keyword evidence="4" id="KW-0378">Hydrolase</keyword>
<evidence type="ECO:0000259" key="11">
    <source>
        <dbReference type="PROSITE" id="PS50990"/>
    </source>
</evidence>
<name>A0ABU4IE26_9VIBR</name>
<keyword evidence="5" id="KW-0067">ATP-binding</keyword>
<dbReference type="InterPro" id="IPR003593">
    <property type="entry name" value="AAA+_ATPase"/>
</dbReference>
<dbReference type="InterPro" id="IPR039421">
    <property type="entry name" value="Type_1_exporter"/>
</dbReference>
<dbReference type="SMART" id="SM00382">
    <property type="entry name" value="AAA"/>
    <property type="match status" value="1"/>
</dbReference>
<dbReference type="SUPFAM" id="SSF52540">
    <property type="entry name" value="P-loop containing nucleoside triphosphate hydrolases"/>
    <property type="match status" value="1"/>
</dbReference>
<dbReference type="PROSITE" id="PS00211">
    <property type="entry name" value="ABC_TRANSPORTER_1"/>
    <property type="match status" value="1"/>
</dbReference>
<evidence type="ECO:0000259" key="9">
    <source>
        <dbReference type="PROSITE" id="PS50893"/>
    </source>
</evidence>
<dbReference type="PANTHER" id="PTHR43394:SF1">
    <property type="entry name" value="ATP-BINDING CASSETTE SUB-FAMILY B MEMBER 10, MITOCHONDRIAL"/>
    <property type="match status" value="1"/>
</dbReference>
<dbReference type="Pfam" id="PF00664">
    <property type="entry name" value="ABC_membrane"/>
    <property type="match status" value="1"/>
</dbReference>
<evidence type="ECO:0000256" key="4">
    <source>
        <dbReference type="ARBA" id="ARBA00022801"/>
    </source>
</evidence>
<dbReference type="CDD" id="cd18567">
    <property type="entry name" value="ABC_6TM_CvaB_RaxB_like"/>
    <property type="match status" value="1"/>
</dbReference>
<evidence type="ECO:0000256" key="5">
    <source>
        <dbReference type="ARBA" id="ARBA00022840"/>
    </source>
</evidence>
<evidence type="ECO:0000256" key="6">
    <source>
        <dbReference type="ARBA" id="ARBA00022989"/>
    </source>
</evidence>
<dbReference type="EMBL" id="JAWRCN010000001">
    <property type="protein sequence ID" value="MDW6016553.1"/>
    <property type="molecule type" value="Genomic_DNA"/>
</dbReference>
<protein>
    <submittedName>
        <fullName evidence="12">Peptidase domain-containing ABC transporter</fullName>
    </submittedName>
</protein>
<keyword evidence="13" id="KW-1185">Reference proteome</keyword>
<feature type="transmembrane region" description="Helical" evidence="8">
    <location>
        <begin position="215"/>
        <end position="233"/>
    </location>
</feature>
<evidence type="ECO:0000256" key="7">
    <source>
        <dbReference type="ARBA" id="ARBA00023136"/>
    </source>
</evidence>
<evidence type="ECO:0000256" key="8">
    <source>
        <dbReference type="SAM" id="Phobius"/>
    </source>
</evidence>
<feature type="transmembrane region" description="Helical" evidence="8">
    <location>
        <begin position="414"/>
        <end position="441"/>
    </location>
</feature>